<evidence type="ECO:0000256" key="3">
    <source>
        <dbReference type="ARBA" id="ARBA00021007"/>
    </source>
</evidence>
<keyword evidence="4 9" id="KW-0813">Transport</keyword>
<dbReference type="Gene3D" id="1.20.58.1610">
    <property type="entry name" value="NADH:ubiquinone/plastoquinone oxidoreductase, chain 3"/>
    <property type="match status" value="1"/>
</dbReference>
<dbReference type="Pfam" id="PF00507">
    <property type="entry name" value="Oxidored_q4"/>
    <property type="match status" value="1"/>
</dbReference>
<dbReference type="GO" id="GO:0030964">
    <property type="term" value="C:NADH dehydrogenase complex"/>
    <property type="evidence" value="ECO:0007669"/>
    <property type="project" value="TreeGrafter"/>
</dbReference>
<accession>D3G6D7</accession>
<comment type="similarity">
    <text evidence="2 9">Belongs to the complex I subunit 3 family.</text>
</comment>
<keyword evidence="9" id="KW-0249">Electron transport</keyword>
<dbReference type="PANTHER" id="PTHR11058:SF9">
    <property type="entry name" value="NADH-UBIQUINONE OXIDOREDUCTASE CHAIN 3"/>
    <property type="match status" value="1"/>
</dbReference>
<proteinExistence type="inferred from homology"/>
<evidence type="ECO:0000256" key="8">
    <source>
        <dbReference type="ARBA" id="ARBA00049551"/>
    </source>
</evidence>
<evidence type="ECO:0000256" key="6">
    <source>
        <dbReference type="ARBA" id="ARBA00022989"/>
    </source>
</evidence>
<keyword evidence="9" id="KW-1278">Translocase</keyword>
<dbReference type="EC" id="7.1.1.2" evidence="9"/>
<dbReference type="PANTHER" id="PTHR11058">
    <property type="entry name" value="NADH-UBIQUINONE OXIDOREDUCTASE CHAIN 3"/>
    <property type="match status" value="1"/>
</dbReference>
<feature type="transmembrane region" description="Helical" evidence="9">
    <location>
        <begin position="57"/>
        <end position="75"/>
    </location>
</feature>
<comment type="catalytic activity">
    <reaction evidence="8 9">
        <text>a ubiquinone + NADH + 5 H(+)(in) = a ubiquinol + NAD(+) + 4 H(+)(out)</text>
        <dbReference type="Rhea" id="RHEA:29091"/>
        <dbReference type="Rhea" id="RHEA-COMP:9565"/>
        <dbReference type="Rhea" id="RHEA-COMP:9566"/>
        <dbReference type="ChEBI" id="CHEBI:15378"/>
        <dbReference type="ChEBI" id="CHEBI:16389"/>
        <dbReference type="ChEBI" id="CHEBI:17976"/>
        <dbReference type="ChEBI" id="CHEBI:57540"/>
        <dbReference type="ChEBI" id="CHEBI:57945"/>
        <dbReference type="EC" id="7.1.1.2"/>
    </reaction>
</comment>
<evidence type="ECO:0000256" key="9">
    <source>
        <dbReference type="RuleBase" id="RU003640"/>
    </source>
</evidence>
<dbReference type="GO" id="GO:0008137">
    <property type="term" value="F:NADH dehydrogenase (ubiquinone) activity"/>
    <property type="evidence" value="ECO:0007669"/>
    <property type="project" value="UniProtKB-UniRule"/>
</dbReference>
<dbReference type="RefSeq" id="YP_003434441.1">
    <property type="nucleotide sequence ID" value="NC_013846.1"/>
</dbReference>
<dbReference type="GeneID" id="8775068"/>
<feature type="transmembrane region" description="Helical" evidence="9">
    <location>
        <begin position="87"/>
        <end position="105"/>
    </location>
</feature>
<name>D3G6D7_CHANT</name>
<feature type="transmembrane region" description="Helical" evidence="9">
    <location>
        <begin position="6"/>
        <end position="25"/>
    </location>
</feature>
<comment type="subcellular location">
    <subcellularLocation>
        <location evidence="1">Membrane</location>
    </subcellularLocation>
    <subcellularLocation>
        <location evidence="9">Mitochondrion membrane</location>
        <topology evidence="9">Multi-pass membrane protein</topology>
    </subcellularLocation>
</comment>
<comment type="function">
    <text evidence="9">Core subunit of the mitochondrial membrane respiratory chain NADH dehydrogenase (Complex I) which catalyzes electron transfer from NADH through the respiratory chain, using ubiquinone as an electron acceptor. Essential for the catalytic activity of complex I.</text>
</comment>
<evidence type="ECO:0000256" key="5">
    <source>
        <dbReference type="ARBA" id="ARBA00022692"/>
    </source>
</evidence>
<dbReference type="CTD" id="4537"/>
<dbReference type="InterPro" id="IPR000440">
    <property type="entry name" value="NADH_UbQ/plastoQ_OxRdtase_su3"/>
</dbReference>
<keyword evidence="9" id="KW-0679">Respiratory chain</keyword>
<keyword evidence="5 9" id="KW-0812">Transmembrane</keyword>
<evidence type="ECO:0000313" key="10">
    <source>
        <dbReference type="EMBL" id="ABM69285.1"/>
    </source>
</evidence>
<keyword evidence="9 10" id="KW-0496">Mitochondrion</keyword>
<keyword evidence="7 9" id="KW-0472">Membrane</keyword>
<dbReference type="EMBL" id="EF211990">
    <property type="protein sequence ID" value="ABM69285.1"/>
    <property type="molecule type" value="Genomic_DNA"/>
</dbReference>
<geneLocation type="mitochondrion" evidence="10"/>
<evidence type="ECO:0000256" key="1">
    <source>
        <dbReference type="ARBA" id="ARBA00004370"/>
    </source>
</evidence>
<evidence type="ECO:0000256" key="7">
    <source>
        <dbReference type="ARBA" id="ARBA00023136"/>
    </source>
</evidence>
<evidence type="ECO:0000256" key="4">
    <source>
        <dbReference type="ARBA" id="ARBA00022448"/>
    </source>
</evidence>
<organism evidence="10">
    <name type="scientific">Chaetoderma nitidulum</name>
    <name type="common">Glistenworm</name>
    <dbReference type="NCBI Taxonomy" id="256131"/>
    <lineage>
        <taxon>Eukaryota</taxon>
        <taxon>Metazoa</taxon>
        <taxon>Spiralia</taxon>
        <taxon>Lophotrochozoa</taxon>
        <taxon>Mollusca</taxon>
        <taxon>Aplacophora</taxon>
        <taxon>Caudofoveata</taxon>
        <taxon>Chaetodermatida</taxon>
        <taxon>Chaetodermatidae</taxon>
        <taxon>Chaetoderma</taxon>
    </lineage>
</organism>
<keyword evidence="6 9" id="KW-1133">Transmembrane helix</keyword>
<evidence type="ECO:0000256" key="2">
    <source>
        <dbReference type="ARBA" id="ARBA00008472"/>
    </source>
</evidence>
<gene>
    <name evidence="10" type="primary">ND3</name>
</gene>
<sequence length="116" mass="13649">MMTFMLYSFMAFFLSTILFMTLITFQFHSSSIFEKSLPFECGFSMIKSPRVPFSTRYFLLSVIFMVFDIELVLLFPVMSMSLHSSNFLLFSISALFFILMMGIIYEHKEGSFDWVK</sequence>
<dbReference type="AlphaFoldDB" id="D3G6D7"/>
<dbReference type="GO" id="GO:0031966">
    <property type="term" value="C:mitochondrial membrane"/>
    <property type="evidence" value="ECO:0007669"/>
    <property type="project" value="UniProtKB-SubCell"/>
</dbReference>
<keyword evidence="9" id="KW-0830">Ubiquinone</keyword>
<reference evidence="10" key="1">
    <citation type="submission" date="2007-01" db="EMBL/GenBank/DDBJ databases">
        <title>The complete mitochondrial sequence of Chaetoderma nitidulum (Mollusca, Caudofoveata).</title>
        <authorList>
            <person name="Dreyer H."/>
            <person name="Steiner G."/>
        </authorList>
    </citation>
    <scope>NUCLEOTIDE SEQUENCE</scope>
</reference>
<dbReference type="InterPro" id="IPR038430">
    <property type="entry name" value="NDAH_ubi_oxred_su3_sf"/>
</dbReference>
<protein>
    <recommendedName>
        <fullName evidence="3 9">NADH-ubiquinone oxidoreductase chain 3</fullName>
        <ecNumber evidence="9">7.1.1.2</ecNumber>
    </recommendedName>
</protein>
<keyword evidence="9" id="KW-0520">NAD</keyword>